<dbReference type="GO" id="GO:0016020">
    <property type="term" value="C:membrane"/>
    <property type="evidence" value="ECO:0007669"/>
    <property type="project" value="InterPro"/>
</dbReference>
<dbReference type="Gene3D" id="3.50.50.60">
    <property type="entry name" value="FAD/NAD(P)-binding domain"/>
    <property type="match status" value="1"/>
</dbReference>
<dbReference type="Gene3D" id="3.30.9.10">
    <property type="entry name" value="D-Amino Acid Oxidase, subunit A, domain 2"/>
    <property type="match status" value="1"/>
</dbReference>
<dbReference type="PRINTS" id="PR00162">
    <property type="entry name" value="RIESKE"/>
</dbReference>
<dbReference type="AlphaFoldDB" id="A0AB36P073"/>
<gene>
    <name evidence="7" type="ORF">B0A72_13365</name>
    <name evidence="8" type="ORF">SAMN05444387_1028</name>
</gene>
<dbReference type="PANTHER" id="PTHR13847">
    <property type="entry name" value="SARCOSINE DEHYDROGENASE-RELATED"/>
    <property type="match status" value="1"/>
</dbReference>
<dbReference type="Gene3D" id="2.102.10.10">
    <property type="entry name" value="Rieske [2Fe-2S] iron-sulphur domain"/>
    <property type="match status" value="1"/>
</dbReference>
<dbReference type="EMBL" id="FRBX01000001">
    <property type="protein sequence ID" value="SHL59661.1"/>
    <property type="molecule type" value="Genomic_DNA"/>
</dbReference>
<dbReference type="InterPro" id="IPR006076">
    <property type="entry name" value="FAD-dep_OxRdtase"/>
</dbReference>
<dbReference type="InterPro" id="IPR036188">
    <property type="entry name" value="FAD/NAD-bd_sf"/>
</dbReference>
<protein>
    <submittedName>
        <fullName evidence="7">(2Fe-2S)-binding protein</fullName>
    </submittedName>
    <submittedName>
        <fullName evidence="8">Glycine/D-amino acid oxidase</fullName>
    </submittedName>
</protein>
<sequence>MDESNNTLKSSSITSGENVSFWIDSAPIISFEKPDQDIQTEVLIIGGGIAGLTTAYKLLKAGKKVVLVEDGFIGSGETGRTTAHLTCALDDRYFFLEETFGEENAKLAAESHVAAIDEIENIVTSLNIDCSFKRVNGYLFLHPTDKEENLDKEFQATQKAGLQTSVLEEIPALANAEKQRCIVFNNQAQFHILNYLKGLADAIVSLGGIIYTEAHAEDINKKGAKVNGFTFSADYIVVATNTPINDVLTMHTKQHAYRTYVIGAKIPKGQLPYSLWWDTGDQESKWVSQPYHYVRLENYDDEYDLLISGGEDHKTGQADEEGISEFERYERLEAWTRNYFPMPDDISYRWSGQVMEPVDSLGFMGKNPGDDNIYIITGDSGNGMTHTTIGAMIICDSIMGIKNKWEDLYSPSRITLKTTGDFIKEASNMASQYLDWIKGSDLKNTADLPAGEGAILSSGLNKIAVYRDYDNALKAFSAVCPHLGCIVQWNNDEKSFDCPCHGSRFDAEGIVINGPAETDLSKIHIK</sequence>
<proteinExistence type="predicted"/>
<dbReference type="InterPro" id="IPR036922">
    <property type="entry name" value="Rieske_2Fe-2S_sf"/>
</dbReference>
<dbReference type="GO" id="GO:0046872">
    <property type="term" value="F:metal ion binding"/>
    <property type="evidence" value="ECO:0007669"/>
    <property type="project" value="UniProtKB-KW"/>
</dbReference>
<dbReference type="PANTHER" id="PTHR13847:SF281">
    <property type="entry name" value="FAD DEPENDENT OXIDOREDUCTASE DOMAIN-CONTAINING PROTEIN"/>
    <property type="match status" value="1"/>
</dbReference>
<keyword evidence="5" id="KW-1015">Disulfide bond</keyword>
<dbReference type="Proteomes" id="UP000198431">
    <property type="component" value="Unassembled WGS sequence"/>
</dbReference>
<dbReference type="SUPFAM" id="SSF50022">
    <property type="entry name" value="ISP domain"/>
    <property type="match status" value="1"/>
</dbReference>
<evidence type="ECO:0000259" key="6">
    <source>
        <dbReference type="PROSITE" id="PS51296"/>
    </source>
</evidence>
<evidence type="ECO:0000256" key="5">
    <source>
        <dbReference type="ARBA" id="ARBA00023157"/>
    </source>
</evidence>
<name>A0AB36P073_9FLAO</name>
<dbReference type="PROSITE" id="PS51296">
    <property type="entry name" value="RIESKE"/>
    <property type="match status" value="1"/>
</dbReference>
<dbReference type="RefSeq" id="WP_073393976.1">
    <property type="nucleotide sequence ID" value="NZ_FRBX01000001.1"/>
</dbReference>
<keyword evidence="4" id="KW-0411">Iron-sulfur</keyword>
<accession>A0AB36P073</accession>
<comment type="caution">
    <text evidence="7">The sequence shown here is derived from an EMBL/GenBank/DDBJ whole genome shotgun (WGS) entry which is preliminary data.</text>
</comment>
<dbReference type="Proteomes" id="UP000184216">
    <property type="component" value="Unassembled WGS sequence"/>
</dbReference>
<evidence type="ECO:0000256" key="2">
    <source>
        <dbReference type="ARBA" id="ARBA00022723"/>
    </source>
</evidence>
<dbReference type="Pfam" id="PF01266">
    <property type="entry name" value="DAO"/>
    <property type="match status" value="1"/>
</dbReference>
<keyword evidence="9" id="KW-1185">Reference proteome</keyword>
<dbReference type="GO" id="GO:0005737">
    <property type="term" value="C:cytoplasm"/>
    <property type="evidence" value="ECO:0007669"/>
    <property type="project" value="TreeGrafter"/>
</dbReference>
<evidence type="ECO:0000313" key="10">
    <source>
        <dbReference type="Proteomes" id="UP000198431"/>
    </source>
</evidence>
<evidence type="ECO:0000256" key="4">
    <source>
        <dbReference type="ARBA" id="ARBA00023014"/>
    </source>
</evidence>
<dbReference type="Pfam" id="PF00355">
    <property type="entry name" value="Rieske"/>
    <property type="match status" value="1"/>
</dbReference>
<dbReference type="CDD" id="cd03477">
    <property type="entry name" value="Rieske_YhfW_C"/>
    <property type="match status" value="1"/>
</dbReference>
<evidence type="ECO:0000256" key="3">
    <source>
        <dbReference type="ARBA" id="ARBA00023004"/>
    </source>
</evidence>
<dbReference type="InterPro" id="IPR017941">
    <property type="entry name" value="Rieske_2Fe-2S"/>
</dbReference>
<dbReference type="GO" id="GO:0051537">
    <property type="term" value="F:2 iron, 2 sulfur cluster binding"/>
    <property type="evidence" value="ECO:0007669"/>
    <property type="project" value="UniProtKB-KW"/>
</dbReference>
<dbReference type="SUPFAM" id="SSF51971">
    <property type="entry name" value="Nucleotide-binding domain"/>
    <property type="match status" value="1"/>
</dbReference>
<evidence type="ECO:0000313" key="8">
    <source>
        <dbReference type="EMBL" id="SHL59661.1"/>
    </source>
</evidence>
<reference evidence="8 9" key="2">
    <citation type="submission" date="2016-11" db="EMBL/GenBank/DDBJ databases">
        <authorList>
            <person name="Varghese N."/>
            <person name="Submissions S."/>
        </authorList>
    </citation>
    <scope>NUCLEOTIDE SEQUENCE [LARGE SCALE GENOMIC DNA]</scope>
    <source>
        <strain evidence="8 9">DSM 6368</strain>
    </source>
</reference>
<keyword evidence="1" id="KW-0001">2Fe-2S</keyword>
<feature type="domain" description="Rieske" evidence="6">
    <location>
        <begin position="440"/>
        <end position="526"/>
    </location>
</feature>
<dbReference type="EMBL" id="MUHB01000010">
    <property type="protein sequence ID" value="OXB04477.1"/>
    <property type="molecule type" value="Genomic_DNA"/>
</dbReference>
<evidence type="ECO:0000313" key="7">
    <source>
        <dbReference type="EMBL" id="OXB04477.1"/>
    </source>
</evidence>
<evidence type="ECO:0000313" key="9">
    <source>
        <dbReference type="Proteomes" id="UP000184216"/>
    </source>
</evidence>
<organism evidence="7 10">
    <name type="scientific">Flavobacterium pectinovorum</name>
    <dbReference type="NCBI Taxonomy" id="29533"/>
    <lineage>
        <taxon>Bacteria</taxon>
        <taxon>Pseudomonadati</taxon>
        <taxon>Bacteroidota</taxon>
        <taxon>Flavobacteriia</taxon>
        <taxon>Flavobacteriales</taxon>
        <taxon>Flavobacteriaceae</taxon>
        <taxon>Flavobacterium</taxon>
    </lineage>
</organism>
<dbReference type="InterPro" id="IPR038010">
    <property type="entry name" value="YhfW_C"/>
</dbReference>
<keyword evidence="3" id="KW-0408">Iron</keyword>
<dbReference type="InterPro" id="IPR005805">
    <property type="entry name" value="Rieske_Fe-S_prot_C"/>
</dbReference>
<keyword evidence="2" id="KW-0479">Metal-binding</keyword>
<evidence type="ECO:0000256" key="1">
    <source>
        <dbReference type="ARBA" id="ARBA00022714"/>
    </source>
</evidence>
<reference evidence="7 10" key="1">
    <citation type="submission" date="2016-11" db="EMBL/GenBank/DDBJ databases">
        <title>Whole genomes of Flavobacteriaceae.</title>
        <authorList>
            <person name="Stine C."/>
            <person name="Li C."/>
            <person name="Tadesse D."/>
        </authorList>
    </citation>
    <scope>NUCLEOTIDE SEQUENCE [LARGE SCALE GENOMIC DNA]</scope>
    <source>
        <strain evidence="7 10">ATCC 19366</strain>
    </source>
</reference>